<organism evidence="1 2">
    <name type="scientific">Bacillus glycinifermentans</name>
    <dbReference type="NCBI Taxonomy" id="1664069"/>
    <lineage>
        <taxon>Bacteria</taxon>
        <taxon>Bacillati</taxon>
        <taxon>Bacillota</taxon>
        <taxon>Bacilli</taxon>
        <taxon>Bacillales</taxon>
        <taxon>Bacillaceae</taxon>
        <taxon>Bacillus</taxon>
    </lineage>
</organism>
<protein>
    <submittedName>
        <fullName evidence="1">Anti-adapter protein SpxO</fullName>
    </submittedName>
</protein>
<keyword evidence="2" id="KW-1185">Reference proteome</keyword>
<accession>A0ABU6H4D5</accession>
<dbReference type="RefSeq" id="WP_172796333.1">
    <property type="nucleotide sequence ID" value="NZ_CP095476.1"/>
</dbReference>
<dbReference type="Proteomes" id="UP001341297">
    <property type="component" value="Unassembled WGS sequence"/>
</dbReference>
<name>A0ABU6H4D5_9BACI</name>
<gene>
    <name evidence="1" type="primary">spxO</name>
    <name evidence="1" type="ORF">P8828_13605</name>
</gene>
<sequence length="54" mass="6583">MKEIDEMISRLRSRGIKVDKVKYPKHILTEKKWLKQPKKTVKPNYRDFNGYSFI</sequence>
<dbReference type="NCBIfam" id="NF041458">
    <property type="entry name" value="antiadapt_SpxO"/>
    <property type="match status" value="1"/>
</dbReference>
<evidence type="ECO:0000313" key="2">
    <source>
        <dbReference type="Proteomes" id="UP001341297"/>
    </source>
</evidence>
<reference evidence="1 2" key="1">
    <citation type="submission" date="2023-03" db="EMBL/GenBank/DDBJ databases">
        <title>Agriculturally important microbes genome sequencing.</title>
        <authorList>
            <person name="Dunlap C."/>
        </authorList>
    </citation>
    <scope>NUCLEOTIDE SEQUENCE [LARGE SCALE GENOMIC DNA]</scope>
    <source>
        <strain evidence="1 2">CBP-3203</strain>
    </source>
</reference>
<proteinExistence type="predicted"/>
<evidence type="ECO:0000313" key="1">
    <source>
        <dbReference type="EMBL" id="MEC0485855.1"/>
    </source>
</evidence>
<dbReference type="EMBL" id="JARRTL010000011">
    <property type="protein sequence ID" value="MEC0485855.1"/>
    <property type="molecule type" value="Genomic_DNA"/>
</dbReference>
<comment type="caution">
    <text evidence="1">The sequence shown here is derived from an EMBL/GenBank/DDBJ whole genome shotgun (WGS) entry which is preliminary data.</text>
</comment>
<dbReference type="InterPro" id="IPR048179">
    <property type="entry name" value="SpxO-like"/>
</dbReference>